<dbReference type="Gene3D" id="2.170.130.20">
    <property type="entry name" value="LCCL-like domain"/>
    <property type="match status" value="1"/>
</dbReference>
<proteinExistence type="predicted"/>
<keyword evidence="2" id="KW-0812">Transmembrane</keyword>
<accession>A0A9P5YU51</accession>
<feature type="region of interest" description="Disordered" evidence="1">
    <location>
        <begin position="1"/>
        <end position="35"/>
    </location>
</feature>
<keyword evidence="2" id="KW-0472">Membrane</keyword>
<dbReference type="PANTHER" id="PTHR31331:SF1">
    <property type="entry name" value="CYSTEINE RICH SECRETORY PROTEIN LCCL DOMAIN CONTAINING 2"/>
    <property type="match status" value="1"/>
</dbReference>
<dbReference type="PROSITE" id="PS50820">
    <property type="entry name" value="LCCL"/>
    <property type="match status" value="1"/>
</dbReference>
<feature type="domain" description="LCCL" evidence="3">
    <location>
        <begin position="185"/>
        <end position="281"/>
    </location>
</feature>
<feature type="transmembrane region" description="Helical" evidence="2">
    <location>
        <begin position="330"/>
        <end position="346"/>
    </location>
</feature>
<feature type="transmembrane region" description="Helical" evidence="2">
    <location>
        <begin position="305"/>
        <end position="324"/>
    </location>
</feature>
<dbReference type="InterPro" id="IPR036609">
    <property type="entry name" value="LCCL_sf"/>
</dbReference>
<dbReference type="OrthoDB" id="441660at2759"/>
<comment type="caution">
    <text evidence="4">The sequence shown here is derived from an EMBL/GenBank/DDBJ whole genome shotgun (WGS) entry which is preliminary data.</text>
</comment>
<name>A0A9P5YU51_9AGAR</name>
<dbReference type="PANTHER" id="PTHR31331">
    <property type="entry name" value="LCCL DOMAIN PROTEIN (AFU_ORTHOLOGUE AFUA_5G08630)"/>
    <property type="match status" value="1"/>
</dbReference>
<feature type="transmembrane region" description="Helical" evidence="2">
    <location>
        <begin position="457"/>
        <end position="477"/>
    </location>
</feature>
<dbReference type="Pfam" id="PF03815">
    <property type="entry name" value="LCCL"/>
    <property type="match status" value="1"/>
</dbReference>
<feature type="transmembrane region" description="Helical" evidence="2">
    <location>
        <begin position="506"/>
        <end position="528"/>
    </location>
</feature>
<feature type="transmembrane region" description="Helical" evidence="2">
    <location>
        <begin position="427"/>
        <end position="445"/>
    </location>
</feature>
<dbReference type="SUPFAM" id="SSF69848">
    <property type="entry name" value="LCCL domain"/>
    <property type="match status" value="1"/>
</dbReference>
<evidence type="ECO:0000259" key="3">
    <source>
        <dbReference type="PROSITE" id="PS50820"/>
    </source>
</evidence>
<dbReference type="InterPro" id="IPR051957">
    <property type="entry name" value="CRISP-LCCL_domain"/>
</dbReference>
<keyword evidence="2" id="KW-1133">Transmembrane helix</keyword>
<reference evidence="4" key="1">
    <citation type="submission" date="2020-11" db="EMBL/GenBank/DDBJ databases">
        <authorList>
            <consortium name="DOE Joint Genome Institute"/>
            <person name="Ahrendt S."/>
            <person name="Riley R."/>
            <person name="Andreopoulos W."/>
            <person name="Labutti K."/>
            <person name="Pangilinan J."/>
            <person name="Ruiz-Duenas F.J."/>
            <person name="Barrasa J.M."/>
            <person name="Sanchez-Garcia M."/>
            <person name="Camarero S."/>
            <person name="Miyauchi S."/>
            <person name="Serrano A."/>
            <person name="Linde D."/>
            <person name="Babiker R."/>
            <person name="Drula E."/>
            <person name="Ayuso-Fernandez I."/>
            <person name="Pacheco R."/>
            <person name="Padilla G."/>
            <person name="Ferreira P."/>
            <person name="Barriuso J."/>
            <person name="Kellner H."/>
            <person name="Castanera R."/>
            <person name="Alfaro M."/>
            <person name="Ramirez L."/>
            <person name="Pisabarro A.G."/>
            <person name="Kuo A."/>
            <person name="Tritt A."/>
            <person name="Lipzen A."/>
            <person name="He G."/>
            <person name="Yan M."/>
            <person name="Ng V."/>
            <person name="Cullen D."/>
            <person name="Martin F."/>
            <person name="Rosso M.-N."/>
            <person name="Henrissat B."/>
            <person name="Hibbett D."/>
            <person name="Martinez A.T."/>
            <person name="Grigoriev I.V."/>
        </authorList>
    </citation>
    <scope>NUCLEOTIDE SEQUENCE</scope>
    <source>
        <strain evidence="4">CIRM-BRFM 674</strain>
    </source>
</reference>
<feature type="transmembrane region" description="Helical" evidence="2">
    <location>
        <begin position="273"/>
        <end position="293"/>
    </location>
</feature>
<feature type="compositionally biased region" description="Low complexity" evidence="1">
    <location>
        <begin position="13"/>
        <end position="25"/>
    </location>
</feature>
<feature type="transmembrane region" description="Helical" evidence="2">
    <location>
        <begin position="358"/>
        <end position="374"/>
    </location>
</feature>
<evidence type="ECO:0000256" key="2">
    <source>
        <dbReference type="SAM" id="Phobius"/>
    </source>
</evidence>
<dbReference type="EMBL" id="MU155325">
    <property type="protein sequence ID" value="KAF9475632.1"/>
    <property type="molecule type" value="Genomic_DNA"/>
</dbReference>
<dbReference type="Proteomes" id="UP000807469">
    <property type="component" value="Unassembled WGS sequence"/>
</dbReference>
<evidence type="ECO:0000313" key="5">
    <source>
        <dbReference type="Proteomes" id="UP000807469"/>
    </source>
</evidence>
<keyword evidence="5" id="KW-1185">Reference proteome</keyword>
<evidence type="ECO:0000256" key="1">
    <source>
        <dbReference type="SAM" id="MobiDB-lite"/>
    </source>
</evidence>
<gene>
    <name evidence="4" type="ORF">BDN70DRAFT_883519</name>
</gene>
<evidence type="ECO:0000313" key="4">
    <source>
        <dbReference type="EMBL" id="KAF9475632.1"/>
    </source>
</evidence>
<dbReference type="AlphaFoldDB" id="A0A9P5YU51"/>
<organism evidence="4 5">
    <name type="scientific">Pholiota conissans</name>
    <dbReference type="NCBI Taxonomy" id="109636"/>
    <lineage>
        <taxon>Eukaryota</taxon>
        <taxon>Fungi</taxon>
        <taxon>Dikarya</taxon>
        <taxon>Basidiomycota</taxon>
        <taxon>Agaricomycotina</taxon>
        <taxon>Agaricomycetes</taxon>
        <taxon>Agaricomycetidae</taxon>
        <taxon>Agaricales</taxon>
        <taxon>Agaricineae</taxon>
        <taxon>Strophariaceae</taxon>
        <taxon>Pholiota</taxon>
    </lineage>
</organism>
<feature type="transmembrane region" description="Helical" evidence="2">
    <location>
        <begin position="137"/>
        <end position="156"/>
    </location>
</feature>
<sequence>MNNLGTDDNAEGSSSSSRISTSKSSPEGPSRTISKQNLVVAERPYELETLYAVQELPQHRRVPTWVSRTSRSLAVRHPRAHAALSKAILYVRGPRPKVDLPWPSPFLDIDMRIAGKHIVIPIESIILKTMKPLASRWLFVILAAAYIIGFAFFSRAQSFLTPEDSFIGCTSTYWLANNGCGQDGNACGPFDNSTFDFRCPAQCNNVILQNPRTIGDEQIAFKPLIVGGGDANRTYRGDSFICAAAIQAGIVSTSRGGCGSLALTGNFTDFLPFSAHGLTSIGFPTIFPISFRFLDSTPLSHCSDLRDGALAFNILITSALFILLRPRSIVLYWCLVCIGFWHVVLFSQPMGPPPKLDVAFGTFLPVLYIAYAFWRLAFRFVLPAFRSAPVESCFLYLSGFWVGILNNLTFDRLPLSRLTSSDLTKRNGAITTLVVLLVIIVVLAINQVRVIRKTGWLPYYAGWYIAGGLTTLILALLPGLSLRLHHYIIPMIIIPATAFPTRLSAIYQGLLLGLFLNGTAAFGFDSILQTAADLRQDAAIGTDLPVWLTTAATYNESIPFVNQIIQWAALIDGWDGFALLVDDVQRYAGSALNFSLAPLNATIPHFFRLAYTASGTAGDFTMAATLWPNGTWVDPLPGPS</sequence>
<protein>
    <recommendedName>
        <fullName evidence="3">LCCL domain-containing protein</fullName>
    </recommendedName>
</protein>
<dbReference type="InterPro" id="IPR004043">
    <property type="entry name" value="LCCL"/>
</dbReference>